<dbReference type="Gene3D" id="1.20.120.350">
    <property type="entry name" value="Voltage-gated potassium channels. Chain C"/>
    <property type="match status" value="1"/>
</dbReference>
<evidence type="ECO:0000313" key="8">
    <source>
        <dbReference type="Proteomes" id="UP000230750"/>
    </source>
</evidence>
<keyword evidence="2 5" id="KW-0812">Transmembrane</keyword>
<keyword evidence="3 5" id="KW-1133">Transmembrane helix</keyword>
<dbReference type="GO" id="GO:0032230">
    <property type="term" value="P:positive regulation of synaptic transmission, GABAergic"/>
    <property type="evidence" value="ECO:0007669"/>
    <property type="project" value="TreeGrafter"/>
</dbReference>
<dbReference type="InterPro" id="IPR005821">
    <property type="entry name" value="Ion_trans_dom"/>
</dbReference>
<evidence type="ECO:0000256" key="4">
    <source>
        <dbReference type="ARBA" id="ARBA00023136"/>
    </source>
</evidence>
<dbReference type="OrthoDB" id="10069766at2759"/>
<dbReference type="EMBL" id="MRZV01000201">
    <property type="protein sequence ID" value="PIK55753.1"/>
    <property type="molecule type" value="Genomic_DNA"/>
</dbReference>
<evidence type="ECO:0000256" key="5">
    <source>
        <dbReference type="SAM" id="Phobius"/>
    </source>
</evidence>
<gene>
    <name evidence="7" type="ORF">BSL78_07313</name>
</gene>
<keyword evidence="8" id="KW-1185">Reference proteome</keyword>
<feature type="transmembrane region" description="Helical" evidence="5">
    <location>
        <begin position="188"/>
        <end position="211"/>
    </location>
</feature>
<dbReference type="SUPFAM" id="SSF81324">
    <property type="entry name" value="Voltage-gated potassium channels"/>
    <property type="match status" value="1"/>
</dbReference>
<reference evidence="7 8" key="1">
    <citation type="journal article" date="2017" name="PLoS Biol.">
        <title>The sea cucumber genome provides insights into morphological evolution and visceral regeneration.</title>
        <authorList>
            <person name="Zhang X."/>
            <person name="Sun L."/>
            <person name="Yuan J."/>
            <person name="Sun Y."/>
            <person name="Gao Y."/>
            <person name="Zhang L."/>
            <person name="Li S."/>
            <person name="Dai H."/>
            <person name="Hamel J.F."/>
            <person name="Liu C."/>
            <person name="Yu Y."/>
            <person name="Liu S."/>
            <person name="Lin W."/>
            <person name="Guo K."/>
            <person name="Jin S."/>
            <person name="Xu P."/>
            <person name="Storey K.B."/>
            <person name="Huan P."/>
            <person name="Zhang T."/>
            <person name="Zhou Y."/>
            <person name="Zhang J."/>
            <person name="Lin C."/>
            <person name="Li X."/>
            <person name="Xing L."/>
            <person name="Huo D."/>
            <person name="Sun M."/>
            <person name="Wang L."/>
            <person name="Mercier A."/>
            <person name="Li F."/>
            <person name="Yang H."/>
            <person name="Xiang J."/>
        </authorList>
    </citation>
    <scope>NUCLEOTIDE SEQUENCE [LARGE SCALE GENOMIC DNA]</scope>
    <source>
        <strain evidence="7">Shaxun</strain>
        <tissue evidence="7">Muscle</tissue>
    </source>
</reference>
<feature type="transmembrane region" description="Helical" evidence="5">
    <location>
        <begin position="119"/>
        <end position="140"/>
    </location>
</feature>
<dbReference type="STRING" id="307972.A0A2G8L667"/>
<dbReference type="InterPro" id="IPR028823">
    <property type="entry name" value="NALCN"/>
</dbReference>
<feature type="transmembrane region" description="Helical" evidence="5">
    <location>
        <begin position="79"/>
        <end position="98"/>
    </location>
</feature>
<protein>
    <submittedName>
        <fullName evidence="7">Putative sodium leak channel non-selective protein</fullName>
    </submittedName>
</protein>
<sequence length="231" mass="26637">MGLRKRKQSGSRLPEDIPLADYGADENITDNVKIQWVNQPWVRTALRGAAVISFISVCLNTPKTFEIEIPGLPLDFLKIFTLIVDSVITLLLALEMVAKMHMRGVFRGPNAYWKDHWCTFDGIMVIFHAISILIQALQIANPSMKYTHWAMLRCPRPLIMIRVVRIYLKFQLPKARVKSIFKRSGQQVWSVTIFFTFFMVLYGMLGVQMFGKLSRHCTFSNNTNSSVREYE</sequence>
<evidence type="ECO:0000313" key="7">
    <source>
        <dbReference type="EMBL" id="PIK55753.1"/>
    </source>
</evidence>
<evidence type="ECO:0000256" key="3">
    <source>
        <dbReference type="ARBA" id="ARBA00022989"/>
    </source>
</evidence>
<dbReference type="PANTHER" id="PTHR46141:SF1">
    <property type="entry name" value="SODIUM LEAK CHANNEL NALCN"/>
    <property type="match status" value="1"/>
</dbReference>
<proteinExistence type="predicted"/>
<evidence type="ECO:0000259" key="6">
    <source>
        <dbReference type="Pfam" id="PF00520"/>
    </source>
</evidence>
<dbReference type="GO" id="GO:0005886">
    <property type="term" value="C:plasma membrane"/>
    <property type="evidence" value="ECO:0007669"/>
    <property type="project" value="TreeGrafter"/>
</dbReference>
<dbReference type="GO" id="GO:0005261">
    <property type="term" value="F:monoatomic cation channel activity"/>
    <property type="evidence" value="ECO:0007669"/>
    <property type="project" value="InterPro"/>
</dbReference>
<evidence type="ECO:0000256" key="1">
    <source>
        <dbReference type="ARBA" id="ARBA00004141"/>
    </source>
</evidence>
<keyword evidence="4 5" id="KW-0472">Membrane</keyword>
<feature type="domain" description="Ion transport" evidence="6">
    <location>
        <begin position="51"/>
        <end position="215"/>
    </location>
</feature>
<comment type="caution">
    <text evidence="7">The sequence shown here is derived from an EMBL/GenBank/DDBJ whole genome shotgun (WGS) entry which is preliminary data.</text>
</comment>
<dbReference type="Pfam" id="PF00520">
    <property type="entry name" value="Ion_trans"/>
    <property type="match status" value="1"/>
</dbReference>
<name>A0A2G8L667_STIJA</name>
<accession>A0A2G8L667</accession>
<comment type="subcellular location">
    <subcellularLocation>
        <location evidence="1">Membrane</location>
        <topology evidence="1">Multi-pass membrane protein</topology>
    </subcellularLocation>
</comment>
<dbReference type="GO" id="GO:0032224">
    <property type="term" value="P:positive regulation of synaptic transmission, cholinergic"/>
    <property type="evidence" value="ECO:0007669"/>
    <property type="project" value="TreeGrafter"/>
</dbReference>
<dbReference type="Proteomes" id="UP000230750">
    <property type="component" value="Unassembled WGS sequence"/>
</dbReference>
<organism evidence="7 8">
    <name type="scientific">Stichopus japonicus</name>
    <name type="common">Sea cucumber</name>
    <dbReference type="NCBI Taxonomy" id="307972"/>
    <lineage>
        <taxon>Eukaryota</taxon>
        <taxon>Metazoa</taxon>
        <taxon>Echinodermata</taxon>
        <taxon>Eleutherozoa</taxon>
        <taxon>Echinozoa</taxon>
        <taxon>Holothuroidea</taxon>
        <taxon>Aspidochirotacea</taxon>
        <taxon>Aspidochirotida</taxon>
        <taxon>Stichopodidae</taxon>
        <taxon>Apostichopus</taxon>
    </lineage>
</organism>
<dbReference type="InterPro" id="IPR027359">
    <property type="entry name" value="Volt_channel_dom_sf"/>
</dbReference>
<dbReference type="PANTHER" id="PTHR46141">
    <property type="entry name" value="SODIUM LEAK CHANNEL NON-SELECTIVE PROTEIN"/>
    <property type="match status" value="1"/>
</dbReference>
<evidence type="ECO:0000256" key="2">
    <source>
        <dbReference type="ARBA" id="ARBA00022692"/>
    </source>
</evidence>
<dbReference type="AlphaFoldDB" id="A0A2G8L667"/>